<dbReference type="EMBL" id="ML179126">
    <property type="protein sequence ID" value="THU98959.1"/>
    <property type="molecule type" value="Genomic_DNA"/>
</dbReference>
<reference evidence="1 2" key="1">
    <citation type="journal article" date="2019" name="Nat. Ecol. Evol.">
        <title>Megaphylogeny resolves global patterns of mushroom evolution.</title>
        <authorList>
            <person name="Varga T."/>
            <person name="Krizsan K."/>
            <person name="Foldi C."/>
            <person name="Dima B."/>
            <person name="Sanchez-Garcia M."/>
            <person name="Sanchez-Ramirez S."/>
            <person name="Szollosi G.J."/>
            <person name="Szarkandi J.G."/>
            <person name="Papp V."/>
            <person name="Albert L."/>
            <person name="Andreopoulos W."/>
            <person name="Angelini C."/>
            <person name="Antonin V."/>
            <person name="Barry K.W."/>
            <person name="Bougher N.L."/>
            <person name="Buchanan P."/>
            <person name="Buyck B."/>
            <person name="Bense V."/>
            <person name="Catcheside P."/>
            <person name="Chovatia M."/>
            <person name="Cooper J."/>
            <person name="Damon W."/>
            <person name="Desjardin D."/>
            <person name="Finy P."/>
            <person name="Geml J."/>
            <person name="Haridas S."/>
            <person name="Hughes K."/>
            <person name="Justo A."/>
            <person name="Karasinski D."/>
            <person name="Kautmanova I."/>
            <person name="Kiss B."/>
            <person name="Kocsube S."/>
            <person name="Kotiranta H."/>
            <person name="LaButti K.M."/>
            <person name="Lechner B.E."/>
            <person name="Liimatainen K."/>
            <person name="Lipzen A."/>
            <person name="Lukacs Z."/>
            <person name="Mihaltcheva S."/>
            <person name="Morgado L.N."/>
            <person name="Niskanen T."/>
            <person name="Noordeloos M.E."/>
            <person name="Ohm R.A."/>
            <person name="Ortiz-Santana B."/>
            <person name="Ovrebo C."/>
            <person name="Racz N."/>
            <person name="Riley R."/>
            <person name="Savchenko A."/>
            <person name="Shiryaev A."/>
            <person name="Soop K."/>
            <person name="Spirin V."/>
            <person name="Szebenyi C."/>
            <person name="Tomsovsky M."/>
            <person name="Tulloss R.E."/>
            <person name="Uehling J."/>
            <person name="Grigoriev I.V."/>
            <person name="Vagvolgyi C."/>
            <person name="Papp T."/>
            <person name="Martin F.M."/>
            <person name="Miettinen O."/>
            <person name="Hibbett D.S."/>
            <person name="Nagy L.G."/>
        </authorList>
    </citation>
    <scope>NUCLEOTIDE SEQUENCE [LARGE SCALE GENOMIC DNA]</scope>
    <source>
        <strain evidence="1 2">CBS 962.96</strain>
    </source>
</reference>
<proteinExistence type="predicted"/>
<protein>
    <submittedName>
        <fullName evidence="1">Uncharacterized protein</fullName>
    </submittedName>
</protein>
<organism evidence="1 2">
    <name type="scientific">Dendrothele bispora (strain CBS 962.96)</name>
    <dbReference type="NCBI Taxonomy" id="1314807"/>
    <lineage>
        <taxon>Eukaryota</taxon>
        <taxon>Fungi</taxon>
        <taxon>Dikarya</taxon>
        <taxon>Basidiomycota</taxon>
        <taxon>Agaricomycotina</taxon>
        <taxon>Agaricomycetes</taxon>
        <taxon>Agaricomycetidae</taxon>
        <taxon>Agaricales</taxon>
        <taxon>Agaricales incertae sedis</taxon>
        <taxon>Dendrothele</taxon>
    </lineage>
</organism>
<gene>
    <name evidence="1" type="ORF">K435DRAFT_513476</name>
</gene>
<name>A0A4S8M993_DENBC</name>
<dbReference type="AlphaFoldDB" id="A0A4S8M993"/>
<evidence type="ECO:0000313" key="2">
    <source>
        <dbReference type="Proteomes" id="UP000297245"/>
    </source>
</evidence>
<accession>A0A4S8M993</accession>
<dbReference type="Proteomes" id="UP000297245">
    <property type="component" value="Unassembled WGS sequence"/>
</dbReference>
<keyword evidence="2" id="KW-1185">Reference proteome</keyword>
<evidence type="ECO:0000313" key="1">
    <source>
        <dbReference type="EMBL" id="THU98959.1"/>
    </source>
</evidence>
<sequence length="72" mass="7720">MSEPQRPLVQPPPEAEAEAWHKTLGWRPPGPRTQCEKRLPKRVAKVGNPLALDTGLSTKKVIGGLSGPFGPG</sequence>